<gene>
    <name evidence="7" type="ordered locus">Fisuc_0613</name>
</gene>
<dbReference type="PROSITE" id="PS50011">
    <property type="entry name" value="PROTEIN_KINASE_DOM"/>
    <property type="match status" value="1"/>
</dbReference>
<dbReference type="RefSeq" id="WP_015731764.1">
    <property type="nucleotide sequence ID" value="NC_013410.1"/>
</dbReference>
<evidence type="ECO:0000256" key="1">
    <source>
        <dbReference type="ARBA" id="ARBA00022679"/>
    </source>
</evidence>
<keyword evidence="3 7" id="KW-0418">Kinase</keyword>
<dbReference type="Proteomes" id="UP000001497">
    <property type="component" value="Chromosome"/>
</dbReference>
<keyword evidence="5" id="KW-0472">Membrane</keyword>
<keyword evidence="4" id="KW-0067">ATP-binding</keyword>
<reference evidence="7" key="1">
    <citation type="submission" date="2009-10" db="EMBL/GenBank/DDBJ databases">
        <title>Complete sequence of Fibrobacter succinogenes subsp. succinogenes S85.</title>
        <authorList>
            <consortium name="US DOE Joint Genome Institute"/>
            <person name="Lucas S."/>
            <person name="Copeland A."/>
            <person name="Lapidus A."/>
            <person name="Glavina del Rio T."/>
            <person name="Tice H."/>
            <person name="Bruce D."/>
            <person name="Goodwin L."/>
            <person name="Pitluck S."/>
            <person name="Chertkov O."/>
            <person name="Detter J.C."/>
            <person name="Han C."/>
            <person name="Tapia R."/>
            <person name="Larimer F."/>
            <person name="Land M."/>
            <person name="Hauser L."/>
            <person name="Kyrpides N."/>
            <person name="Mikhailova N."/>
            <person name="Weimer P.J."/>
            <person name="Stevenson D.M."/>
            <person name="Boyum J."/>
            <person name="Brumm P.I."/>
            <person name="Mead D."/>
        </authorList>
    </citation>
    <scope>NUCLEOTIDE SEQUENCE [LARGE SCALE GENOMIC DNA]</scope>
    <source>
        <strain evidence="7">S85</strain>
    </source>
</reference>
<dbReference type="PANTHER" id="PTHR43289">
    <property type="entry name" value="MITOGEN-ACTIVATED PROTEIN KINASE KINASE KINASE 20-RELATED"/>
    <property type="match status" value="1"/>
</dbReference>
<evidence type="ECO:0000256" key="5">
    <source>
        <dbReference type="SAM" id="Phobius"/>
    </source>
</evidence>
<dbReference type="Gene3D" id="1.10.510.10">
    <property type="entry name" value="Transferase(Phosphotransferase) domain 1"/>
    <property type="match status" value="1"/>
</dbReference>
<sequence length="388" mass="42029">MRKSGTSLLDSVKGGSLLHQGGEASIYLLNVGGTPYVLKWYNDGFSFDESVVERSHKVREPGLYRIEEWGNRDGTPYLVYDYIDGESSETLGRMPVAVALVALRQVAQTLAALRKQGVSHGDLSPANVIFAVDGNGGNADLGLCTVLIDCGIVGPGALAYAAPERFQGKIADEKSDLFSLGLLLYRWIAGEDLITADGYEQFAEQMANVQDLNISEKLYATGAFETPEGAQQLSALEPLWSGLLCAEVSDRVEDFDELDEILEIALDKVSHGEVALAGCVTQYIQSINRPESEKNAGQKVPDGLEKGLPFVVCKKNKWLKWAVLGIFGLILLLIVLLLTSGTMRFGIDATGDQLLKRSRNLEHSVESDSAPILKVDSLLLDLPVPAAE</sequence>
<dbReference type="GO" id="GO:0004674">
    <property type="term" value="F:protein serine/threonine kinase activity"/>
    <property type="evidence" value="ECO:0007669"/>
    <property type="project" value="UniProtKB-KW"/>
</dbReference>
<dbReference type="InterPro" id="IPR000719">
    <property type="entry name" value="Prot_kinase_dom"/>
</dbReference>
<keyword evidence="5" id="KW-1133">Transmembrane helix</keyword>
<dbReference type="PROSITE" id="PS00109">
    <property type="entry name" value="PROTEIN_KINASE_TYR"/>
    <property type="match status" value="1"/>
</dbReference>
<proteinExistence type="predicted"/>
<evidence type="ECO:0000313" key="8">
    <source>
        <dbReference type="Proteomes" id="UP000001497"/>
    </source>
</evidence>
<evidence type="ECO:0000313" key="7">
    <source>
        <dbReference type="EMBL" id="ACX74225.1"/>
    </source>
</evidence>
<evidence type="ECO:0000256" key="4">
    <source>
        <dbReference type="ARBA" id="ARBA00022840"/>
    </source>
</evidence>
<dbReference type="EMBL" id="CP001792">
    <property type="protein sequence ID" value="ACX74225.1"/>
    <property type="molecule type" value="Genomic_DNA"/>
</dbReference>
<dbReference type="Pfam" id="PF00069">
    <property type="entry name" value="Pkinase"/>
    <property type="match status" value="1"/>
</dbReference>
<evidence type="ECO:0000256" key="3">
    <source>
        <dbReference type="ARBA" id="ARBA00022777"/>
    </source>
</evidence>
<keyword evidence="2" id="KW-0547">Nucleotide-binding</keyword>
<organism evidence="7 8">
    <name type="scientific">Fibrobacter succinogenes (strain ATCC 19169 / S85)</name>
    <dbReference type="NCBI Taxonomy" id="59374"/>
    <lineage>
        <taxon>Bacteria</taxon>
        <taxon>Pseudomonadati</taxon>
        <taxon>Fibrobacterota</taxon>
        <taxon>Fibrobacteria</taxon>
        <taxon>Fibrobacterales</taxon>
        <taxon>Fibrobacteraceae</taxon>
        <taxon>Fibrobacter</taxon>
    </lineage>
</organism>
<keyword evidence="8" id="KW-1185">Reference proteome</keyword>
<keyword evidence="1" id="KW-0808">Transferase</keyword>
<protein>
    <submittedName>
        <fullName evidence="7">Serine/threonine protein kinase</fullName>
    </submittedName>
</protein>
<dbReference type="InterPro" id="IPR011009">
    <property type="entry name" value="Kinase-like_dom_sf"/>
</dbReference>
<keyword evidence="5" id="KW-0812">Transmembrane</keyword>
<keyword evidence="7" id="KW-0723">Serine/threonine-protein kinase</keyword>
<feature type="domain" description="Protein kinase" evidence="6">
    <location>
        <begin position="12"/>
        <end position="274"/>
    </location>
</feature>
<evidence type="ECO:0000259" key="6">
    <source>
        <dbReference type="PROSITE" id="PS50011"/>
    </source>
</evidence>
<accession>A0ABN3YV79</accession>
<dbReference type="InterPro" id="IPR008266">
    <property type="entry name" value="Tyr_kinase_AS"/>
</dbReference>
<evidence type="ECO:0000256" key="2">
    <source>
        <dbReference type="ARBA" id="ARBA00022741"/>
    </source>
</evidence>
<dbReference type="PANTHER" id="PTHR43289:SF6">
    <property type="entry name" value="SERINE_THREONINE-PROTEIN KINASE NEKL-3"/>
    <property type="match status" value="1"/>
</dbReference>
<feature type="transmembrane region" description="Helical" evidence="5">
    <location>
        <begin position="318"/>
        <end position="338"/>
    </location>
</feature>
<dbReference type="SMART" id="SM00220">
    <property type="entry name" value="S_TKc"/>
    <property type="match status" value="1"/>
</dbReference>
<name>A0ABN3YV79_FIBSS</name>
<dbReference type="SUPFAM" id="SSF56112">
    <property type="entry name" value="Protein kinase-like (PK-like)"/>
    <property type="match status" value="1"/>
</dbReference>